<gene>
    <name evidence="2" type="ORF">JEU22_02910</name>
</gene>
<evidence type="ECO:0000313" key="2">
    <source>
        <dbReference type="EMBL" id="MBI6882850.1"/>
    </source>
</evidence>
<name>A0A8I1JJX1_PSEPU</name>
<keyword evidence="1" id="KW-0472">Membrane</keyword>
<evidence type="ECO:0000256" key="1">
    <source>
        <dbReference type="SAM" id="Phobius"/>
    </source>
</evidence>
<evidence type="ECO:0000313" key="3">
    <source>
        <dbReference type="Proteomes" id="UP000637061"/>
    </source>
</evidence>
<dbReference type="AlphaFoldDB" id="A0A8I1JJX1"/>
<reference evidence="2" key="1">
    <citation type="submission" date="2020-12" db="EMBL/GenBank/DDBJ databases">
        <title>Enhanced detection system for hospital associated transmission using whole genome sequencing surveillance.</title>
        <authorList>
            <person name="Harrison L.H."/>
            <person name="Van Tyne D."/>
            <person name="Marsh J.W."/>
            <person name="Griffith M.P."/>
            <person name="Snyder D.J."/>
            <person name="Cooper V.S."/>
            <person name="Mustapha M."/>
        </authorList>
    </citation>
    <scope>NUCLEOTIDE SEQUENCE</scope>
    <source>
        <strain evidence="2">PSB00042</strain>
    </source>
</reference>
<organism evidence="2 3">
    <name type="scientific">Pseudomonas putida</name>
    <name type="common">Arthrobacter siderocapsulatus</name>
    <dbReference type="NCBI Taxonomy" id="303"/>
    <lineage>
        <taxon>Bacteria</taxon>
        <taxon>Pseudomonadati</taxon>
        <taxon>Pseudomonadota</taxon>
        <taxon>Gammaproteobacteria</taxon>
        <taxon>Pseudomonadales</taxon>
        <taxon>Pseudomonadaceae</taxon>
        <taxon>Pseudomonas</taxon>
    </lineage>
</organism>
<keyword evidence="1" id="KW-1133">Transmembrane helix</keyword>
<sequence>MLTLKEKEQLFTWNGFTVHRPDLNESVISIGVIFLLCMALNFRFPAPFAWGLIGVVSMSAAAFDLIPPEKPLRTLLFSFIAGVTIAFLAV</sequence>
<accession>A0A8I1JJX1</accession>
<protein>
    <submittedName>
        <fullName evidence="2">Uncharacterized protein</fullName>
    </submittedName>
</protein>
<keyword evidence="1" id="KW-0812">Transmembrane</keyword>
<dbReference type="Proteomes" id="UP000637061">
    <property type="component" value="Unassembled WGS sequence"/>
</dbReference>
<feature type="transmembrane region" description="Helical" evidence="1">
    <location>
        <begin position="72"/>
        <end position="89"/>
    </location>
</feature>
<feature type="transmembrane region" description="Helical" evidence="1">
    <location>
        <begin position="48"/>
        <end position="66"/>
    </location>
</feature>
<dbReference type="EMBL" id="JAEHTE010000002">
    <property type="protein sequence ID" value="MBI6882850.1"/>
    <property type="molecule type" value="Genomic_DNA"/>
</dbReference>
<dbReference type="RefSeq" id="WP_198746474.1">
    <property type="nucleotide sequence ID" value="NZ_JAEHTE010000002.1"/>
</dbReference>
<comment type="caution">
    <text evidence="2">The sequence shown here is derived from an EMBL/GenBank/DDBJ whole genome shotgun (WGS) entry which is preliminary data.</text>
</comment>
<proteinExistence type="predicted"/>